<protein>
    <submittedName>
        <fullName evidence="1">Uncharacterized protein</fullName>
    </submittedName>
</protein>
<proteinExistence type="predicted"/>
<organism evidence="1 2">
    <name type="scientific">Vairimorpha ceranae</name>
    <dbReference type="NCBI Taxonomy" id="40302"/>
    <lineage>
        <taxon>Eukaryota</taxon>
        <taxon>Fungi</taxon>
        <taxon>Fungi incertae sedis</taxon>
        <taxon>Microsporidia</taxon>
        <taxon>Nosematidae</taxon>
        <taxon>Vairimorpha</taxon>
    </lineage>
</organism>
<keyword evidence="2" id="KW-1185">Reference proteome</keyword>
<name>A0A0F9WEX6_9MICR</name>
<dbReference type="VEuPathDB" id="MicrosporidiaDB:AAJ76_1000091173"/>
<sequence>MSFAKKNSNKLLNKNVSCFKSLQGTSGNNKVLSSLEYYFKIGRIPLQHFKSNSVAEI</sequence>
<dbReference type="Proteomes" id="UP000034350">
    <property type="component" value="Unassembled WGS sequence"/>
</dbReference>
<dbReference type="AlphaFoldDB" id="A0A0F9WEX6"/>
<dbReference type="EMBL" id="JPQZ01000010">
    <property type="protein sequence ID" value="KKO75901.1"/>
    <property type="molecule type" value="Genomic_DNA"/>
</dbReference>
<dbReference type="GeneID" id="36318443"/>
<gene>
    <name evidence="1" type="ORF">AAJ76_1000091173</name>
</gene>
<evidence type="ECO:0000313" key="1">
    <source>
        <dbReference type="EMBL" id="KKO75901.1"/>
    </source>
</evidence>
<dbReference type="RefSeq" id="XP_024331643.1">
    <property type="nucleotide sequence ID" value="XM_024473549.1"/>
</dbReference>
<reference evidence="1 2" key="1">
    <citation type="journal article" date="2015" name="Environ. Microbiol.">
        <title>Genome analyses suggest the presence of polyploidy and recent human-driven expansions in eight global populations of the honeybee pathogen Nosema ceranae.</title>
        <authorList>
            <person name="Pelin A."/>
            <person name="Selman M."/>
            <person name="Aris-Brosou S."/>
            <person name="Farinelli L."/>
            <person name="Corradi N."/>
        </authorList>
    </citation>
    <scope>NUCLEOTIDE SEQUENCE [LARGE SCALE GENOMIC DNA]</scope>
    <source>
        <strain evidence="1 2">PA08 1199</strain>
    </source>
</reference>
<comment type="caution">
    <text evidence="1">The sequence shown here is derived from an EMBL/GenBank/DDBJ whole genome shotgun (WGS) entry which is preliminary data.</text>
</comment>
<accession>A0A0F9WEX6</accession>
<evidence type="ECO:0000313" key="2">
    <source>
        <dbReference type="Proteomes" id="UP000034350"/>
    </source>
</evidence>